<keyword evidence="4" id="KW-1185">Reference proteome</keyword>
<dbReference type="SUPFAM" id="SSF56801">
    <property type="entry name" value="Acetyl-CoA synthetase-like"/>
    <property type="match status" value="1"/>
</dbReference>
<evidence type="ECO:0000259" key="2">
    <source>
        <dbReference type="Pfam" id="PF00501"/>
    </source>
</evidence>
<dbReference type="Proteomes" id="UP001597083">
    <property type="component" value="Unassembled WGS sequence"/>
</dbReference>
<gene>
    <name evidence="3" type="ORF">ACFQ07_05115</name>
</gene>
<feature type="non-terminal residue" evidence="3">
    <location>
        <position position="176"/>
    </location>
</feature>
<dbReference type="EMBL" id="JBHTIR010000607">
    <property type="protein sequence ID" value="MFD0851586.1"/>
    <property type="molecule type" value="Genomic_DNA"/>
</dbReference>
<feature type="domain" description="AMP-dependent synthetase/ligase" evidence="2">
    <location>
        <begin position="18"/>
        <end position="169"/>
    </location>
</feature>
<sequence length="176" mass="19264">MAGAGLDGEPVPPREGAAEAPVQDAGELALLQFTSGSSGSPRGVMVTWENLEANVELIARTAGFKEDDGVSSWLPLYHDMGLIGCFIAPISWQMDLWLMRPDAFIRDPARWVRTFEHAVHTAAPPFAYAYMARRIKPEQLDGVDLSGWRTAIIGAEPIDPHALESFARVAEPFGFR</sequence>
<feature type="non-terminal residue" evidence="3">
    <location>
        <position position="1"/>
    </location>
</feature>
<dbReference type="Gene3D" id="3.40.50.12780">
    <property type="entry name" value="N-terminal domain of ligase-like"/>
    <property type="match status" value="1"/>
</dbReference>
<reference evidence="4" key="1">
    <citation type="journal article" date="2019" name="Int. J. Syst. Evol. Microbiol.">
        <title>The Global Catalogue of Microorganisms (GCM) 10K type strain sequencing project: providing services to taxonomists for standard genome sequencing and annotation.</title>
        <authorList>
            <consortium name="The Broad Institute Genomics Platform"/>
            <consortium name="The Broad Institute Genome Sequencing Center for Infectious Disease"/>
            <person name="Wu L."/>
            <person name="Ma J."/>
        </authorList>
    </citation>
    <scope>NUCLEOTIDE SEQUENCE [LARGE SCALE GENOMIC DNA]</scope>
    <source>
        <strain evidence="4">JCM 31696</strain>
    </source>
</reference>
<dbReference type="InterPro" id="IPR020845">
    <property type="entry name" value="AMP-binding_CS"/>
</dbReference>
<dbReference type="InterPro" id="IPR000873">
    <property type="entry name" value="AMP-dep_synth/lig_dom"/>
</dbReference>
<dbReference type="Pfam" id="PF00501">
    <property type="entry name" value="AMP-binding"/>
    <property type="match status" value="1"/>
</dbReference>
<comment type="caution">
    <text evidence="3">The sequence shown here is derived from an EMBL/GenBank/DDBJ whole genome shotgun (WGS) entry which is preliminary data.</text>
</comment>
<dbReference type="PROSITE" id="PS00455">
    <property type="entry name" value="AMP_BINDING"/>
    <property type="match status" value="1"/>
</dbReference>
<organism evidence="3 4">
    <name type="scientific">Actinomadura adrarensis</name>
    <dbReference type="NCBI Taxonomy" id="1819600"/>
    <lineage>
        <taxon>Bacteria</taxon>
        <taxon>Bacillati</taxon>
        <taxon>Actinomycetota</taxon>
        <taxon>Actinomycetes</taxon>
        <taxon>Streptosporangiales</taxon>
        <taxon>Thermomonosporaceae</taxon>
        <taxon>Actinomadura</taxon>
    </lineage>
</organism>
<dbReference type="PANTHER" id="PTHR22754">
    <property type="entry name" value="DISCO-INTERACTING PROTEIN 2 DIP2 -RELATED"/>
    <property type="match status" value="1"/>
</dbReference>
<accession>A0ABW3CAR4</accession>
<dbReference type="InterPro" id="IPR042099">
    <property type="entry name" value="ANL_N_sf"/>
</dbReference>
<name>A0ABW3CAR4_9ACTN</name>
<comment type="similarity">
    <text evidence="1">Belongs to the ATP-dependent AMP-binding enzyme family.</text>
</comment>
<evidence type="ECO:0000313" key="4">
    <source>
        <dbReference type="Proteomes" id="UP001597083"/>
    </source>
</evidence>
<evidence type="ECO:0000313" key="3">
    <source>
        <dbReference type="EMBL" id="MFD0851586.1"/>
    </source>
</evidence>
<proteinExistence type="inferred from homology"/>
<protein>
    <submittedName>
        <fullName evidence="3">AMP-binding protein</fullName>
    </submittedName>
</protein>
<dbReference type="PANTHER" id="PTHR22754:SF32">
    <property type="entry name" value="DISCO-INTERACTING PROTEIN 2"/>
    <property type="match status" value="1"/>
</dbReference>
<evidence type="ECO:0000256" key="1">
    <source>
        <dbReference type="ARBA" id="ARBA00006432"/>
    </source>
</evidence>